<dbReference type="Pfam" id="PF00144">
    <property type="entry name" value="Beta-lactamase"/>
    <property type="match status" value="1"/>
</dbReference>
<dbReference type="eggNOG" id="COG1680">
    <property type="taxonomic scope" value="Bacteria"/>
</dbReference>
<dbReference type="AlphaFoldDB" id="A1ZHE1"/>
<dbReference type="PANTHER" id="PTHR46825:SF9">
    <property type="entry name" value="BETA-LACTAMASE-RELATED DOMAIN-CONTAINING PROTEIN"/>
    <property type="match status" value="1"/>
</dbReference>
<name>A1ZHE1_MICM2</name>
<dbReference type="InterPro" id="IPR050491">
    <property type="entry name" value="AmpC-like"/>
</dbReference>
<gene>
    <name evidence="2" type="ORF">M23134_08239</name>
</gene>
<dbReference type="EMBL" id="AAWS01000007">
    <property type="protein sequence ID" value="EAY30410.1"/>
    <property type="molecule type" value="Genomic_DNA"/>
</dbReference>
<keyword evidence="3" id="KW-1185">Reference proteome</keyword>
<dbReference type="Proteomes" id="UP000004095">
    <property type="component" value="Unassembled WGS sequence"/>
</dbReference>
<dbReference type="InterPro" id="IPR012338">
    <property type="entry name" value="Beta-lactam/transpept-like"/>
</dbReference>
<proteinExistence type="predicted"/>
<protein>
    <submittedName>
        <fullName evidence="2">Beta-lactamase</fullName>
    </submittedName>
</protein>
<dbReference type="Gene3D" id="3.40.710.10">
    <property type="entry name" value="DD-peptidase/beta-lactamase superfamily"/>
    <property type="match status" value="1"/>
</dbReference>
<evidence type="ECO:0000313" key="2">
    <source>
        <dbReference type="EMBL" id="EAY30410.1"/>
    </source>
</evidence>
<evidence type="ECO:0000313" key="3">
    <source>
        <dbReference type="Proteomes" id="UP000004095"/>
    </source>
</evidence>
<dbReference type="SUPFAM" id="SSF56601">
    <property type="entry name" value="beta-lactamase/transpeptidase-like"/>
    <property type="match status" value="1"/>
</dbReference>
<sequence length="547" mass="63008">MILQAQDQVALSKEQQVDQLFSTWNKPHKPGVAIAIIQNNRIAYTKGYGQANLEYGIPITPNTVFHSASLSKQFTAFSILLLAKQGKLSLDDEVKKYIPAMPDFGKKITLRHLATHSSGLRDQWNLLRLAGWRSGDVVTKAHIMTLLKHQKKLNFEPGSQFSYCNTGYTLLAEIVARVSGQSFADFTQANIFKPLGMKNSLFYDDHEKIVKNRAYSYHRHHKGFKKSVLNFATVGATSLFTTANDLSLWAMNFEQLKIGSKAIFEQMQTTMKLPNGRKTGVGLGQFVGHYKGVKVVYHSGSDAGYRLYLVRFPAHNFAALVLSNVASFQRTLVFRIADIYLKQHYEKEKKRTKKKVFAHKPSKFIKLSTTQLETFVGKYWETAEWYNRKIYIKKGALMYYRNKKSETKLLPISPNEFKMIGDTENVSVIFDKNKQGNARMLVKINDRKPIEFLKYTSIDLKAYLGKYHSPELSTNYTFVIENNQPVLKHFRLGIIPLVPITNDWFTSKNYTYKKMRFVRDKHHQVMGFQISTNRVKDLFFERVKPQK</sequence>
<comment type="caution">
    <text evidence="2">The sequence shown here is derived from an EMBL/GenBank/DDBJ whole genome shotgun (WGS) entry which is preliminary data.</text>
</comment>
<accession>A1ZHE1</accession>
<evidence type="ECO:0000259" key="1">
    <source>
        <dbReference type="Pfam" id="PF00144"/>
    </source>
</evidence>
<reference evidence="2 3" key="1">
    <citation type="submission" date="2007-01" db="EMBL/GenBank/DDBJ databases">
        <authorList>
            <person name="Haygood M."/>
            <person name="Podell S."/>
            <person name="Anderson C."/>
            <person name="Hopkinson B."/>
            <person name="Roe K."/>
            <person name="Barbeau K."/>
            <person name="Gaasterland T."/>
            <person name="Ferriera S."/>
            <person name="Johnson J."/>
            <person name="Kravitz S."/>
            <person name="Beeson K."/>
            <person name="Sutton G."/>
            <person name="Rogers Y.-H."/>
            <person name="Friedman R."/>
            <person name="Frazier M."/>
            <person name="Venter J.C."/>
        </authorList>
    </citation>
    <scope>NUCLEOTIDE SEQUENCE [LARGE SCALE GENOMIC DNA]</scope>
    <source>
        <strain evidence="2 3">ATCC 23134</strain>
    </source>
</reference>
<organism evidence="2 3">
    <name type="scientific">Microscilla marina ATCC 23134</name>
    <dbReference type="NCBI Taxonomy" id="313606"/>
    <lineage>
        <taxon>Bacteria</taxon>
        <taxon>Pseudomonadati</taxon>
        <taxon>Bacteroidota</taxon>
        <taxon>Cytophagia</taxon>
        <taxon>Cytophagales</taxon>
        <taxon>Microscillaceae</taxon>
        <taxon>Microscilla</taxon>
    </lineage>
</organism>
<feature type="domain" description="Beta-lactamase-related" evidence="1">
    <location>
        <begin position="26"/>
        <end position="327"/>
    </location>
</feature>
<dbReference type="PANTHER" id="PTHR46825">
    <property type="entry name" value="D-ALANYL-D-ALANINE-CARBOXYPEPTIDASE/ENDOPEPTIDASE AMPH"/>
    <property type="match status" value="1"/>
</dbReference>
<dbReference type="InterPro" id="IPR001466">
    <property type="entry name" value="Beta-lactam-related"/>
</dbReference>